<evidence type="ECO:0000256" key="1">
    <source>
        <dbReference type="SAM" id="SignalP"/>
    </source>
</evidence>
<feature type="signal peptide" evidence="1">
    <location>
        <begin position="1"/>
        <end position="19"/>
    </location>
</feature>
<dbReference type="InterPro" id="IPR018649">
    <property type="entry name" value="SHOCT"/>
</dbReference>
<accession>A0AAQ3L671</accession>
<dbReference type="Pfam" id="PF09851">
    <property type="entry name" value="SHOCT"/>
    <property type="match status" value="1"/>
</dbReference>
<feature type="chain" id="PRO_5042974316" evidence="1">
    <location>
        <begin position="20"/>
        <end position="71"/>
    </location>
</feature>
<gene>
    <name evidence="3" type="ORF">RZN69_12630</name>
</gene>
<proteinExistence type="predicted"/>
<dbReference type="Proteomes" id="UP001304300">
    <property type="component" value="Chromosome"/>
</dbReference>
<reference evidence="3 4" key="1">
    <citation type="submission" date="2023-10" db="EMBL/GenBank/DDBJ databases">
        <title>Rubellicoccus peritrichatus gen. nov., sp. nov., isolated from an algae of coral reef tank.</title>
        <authorList>
            <person name="Luo J."/>
        </authorList>
    </citation>
    <scope>NUCLEOTIDE SEQUENCE [LARGE SCALE GENOMIC DNA]</scope>
    <source>
        <strain evidence="3 4">CR14</strain>
    </source>
</reference>
<sequence length="71" mass="7700">MKNASFAILLACFLPFALVGCGGGGAKSNTVQETRTTTTGQELMDLQKAHQQGVISDREFERQKKKILSAK</sequence>
<dbReference type="PROSITE" id="PS51257">
    <property type="entry name" value="PROKAR_LIPOPROTEIN"/>
    <property type="match status" value="1"/>
</dbReference>
<keyword evidence="1" id="KW-0732">Signal</keyword>
<organism evidence="3 4">
    <name type="scientific">Rubellicoccus peritrichatus</name>
    <dbReference type="NCBI Taxonomy" id="3080537"/>
    <lineage>
        <taxon>Bacteria</taxon>
        <taxon>Pseudomonadati</taxon>
        <taxon>Verrucomicrobiota</taxon>
        <taxon>Opitutia</taxon>
        <taxon>Puniceicoccales</taxon>
        <taxon>Cerasicoccaceae</taxon>
        <taxon>Rubellicoccus</taxon>
    </lineage>
</organism>
<dbReference type="RefSeq" id="WP_317831368.1">
    <property type="nucleotide sequence ID" value="NZ_CP136920.1"/>
</dbReference>
<dbReference type="AlphaFoldDB" id="A0AAQ3L671"/>
<dbReference type="EMBL" id="CP136920">
    <property type="protein sequence ID" value="WOO39462.1"/>
    <property type="molecule type" value="Genomic_DNA"/>
</dbReference>
<keyword evidence="4" id="KW-1185">Reference proteome</keyword>
<feature type="domain" description="SHOCT" evidence="2">
    <location>
        <begin position="42"/>
        <end position="68"/>
    </location>
</feature>
<protein>
    <submittedName>
        <fullName evidence="3">SHOCT domain-containing protein</fullName>
    </submittedName>
</protein>
<dbReference type="KEGG" id="puo:RZN69_12630"/>
<evidence type="ECO:0000313" key="3">
    <source>
        <dbReference type="EMBL" id="WOO39462.1"/>
    </source>
</evidence>
<evidence type="ECO:0000259" key="2">
    <source>
        <dbReference type="Pfam" id="PF09851"/>
    </source>
</evidence>
<evidence type="ECO:0000313" key="4">
    <source>
        <dbReference type="Proteomes" id="UP001304300"/>
    </source>
</evidence>
<name>A0AAQ3L671_9BACT</name>